<name>A0ABQ3ZBQ8_9ACTN</name>
<dbReference type="Gene3D" id="2.60.120.200">
    <property type="match status" value="1"/>
</dbReference>
<dbReference type="SUPFAM" id="SSF49899">
    <property type="entry name" value="Concanavalin A-like lectins/glucanases"/>
    <property type="match status" value="1"/>
</dbReference>
<dbReference type="RefSeq" id="WP_203735112.1">
    <property type="nucleotide sequence ID" value="NZ_BAAATX010000034.1"/>
</dbReference>
<protein>
    <recommendedName>
        <fullName evidence="4">Concanavalin A-like lectin/glucanase superfamily protein</fullName>
    </recommendedName>
</protein>
<organism evidence="2 3">
    <name type="scientific">Paractinoplanes durhamensis</name>
    <dbReference type="NCBI Taxonomy" id="113563"/>
    <lineage>
        <taxon>Bacteria</taxon>
        <taxon>Bacillati</taxon>
        <taxon>Actinomycetota</taxon>
        <taxon>Actinomycetes</taxon>
        <taxon>Micromonosporales</taxon>
        <taxon>Micromonosporaceae</taxon>
        <taxon>Paractinoplanes</taxon>
    </lineage>
</organism>
<evidence type="ECO:0008006" key="4">
    <source>
        <dbReference type="Google" id="ProtNLM"/>
    </source>
</evidence>
<keyword evidence="1" id="KW-0732">Signal</keyword>
<evidence type="ECO:0000256" key="1">
    <source>
        <dbReference type="SAM" id="SignalP"/>
    </source>
</evidence>
<evidence type="ECO:0000313" key="3">
    <source>
        <dbReference type="Proteomes" id="UP000637628"/>
    </source>
</evidence>
<keyword evidence="3" id="KW-1185">Reference proteome</keyword>
<sequence length="242" mass="25626">MRRVFLFGVALAVVGITGPSAGAITVPPPSVTPVPDVVRYNFDGTAPLADVTGHGHDLSPVARYGGSLTTVAHAGGNALAFPEPCHDEPCPRIALRTVTSTDLNPGRRNLRYGASVLLAPDETTKGENVLQKGYSARGSQYKLQIDGVAGHPSCVLVDDRRPEINFAMSPVSVADGQWHTLECRRVGPTLTILVDGQPESRTPIPAGLSISNRIPLSVGGKGSFTDNDQFQGVLDEVWVQIQ</sequence>
<reference evidence="2 3" key="1">
    <citation type="submission" date="2021-01" db="EMBL/GenBank/DDBJ databases">
        <title>Whole genome shotgun sequence of Actinoplanes durhamensis NBRC 14914.</title>
        <authorList>
            <person name="Komaki H."/>
            <person name="Tamura T."/>
        </authorList>
    </citation>
    <scope>NUCLEOTIDE SEQUENCE [LARGE SCALE GENOMIC DNA]</scope>
    <source>
        <strain evidence="2 3">NBRC 14914</strain>
    </source>
</reference>
<dbReference type="InterPro" id="IPR013320">
    <property type="entry name" value="ConA-like_dom_sf"/>
</dbReference>
<accession>A0ABQ3ZBQ8</accession>
<comment type="caution">
    <text evidence="2">The sequence shown here is derived from an EMBL/GenBank/DDBJ whole genome shotgun (WGS) entry which is preliminary data.</text>
</comment>
<proteinExistence type="predicted"/>
<feature type="signal peptide" evidence="1">
    <location>
        <begin position="1"/>
        <end position="23"/>
    </location>
</feature>
<dbReference type="EMBL" id="BOML01000075">
    <property type="protein sequence ID" value="GIE07264.1"/>
    <property type="molecule type" value="Genomic_DNA"/>
</dbReference>
<evidence type="ECO:0000313" key="2">
    <source>
        <dbReference type="EMBL" id="GIE07264.1"/>
    </source>
</evidence>
<dbReference type="Pfam" id="PF13385">
    <property type="entry name" value="Laminin_G_3"/>
    <property type="match status" value="1"/>
</dbReference>
<gene>
    <name evidence="2" type="ORF">Adu01nite_86140</name>
</gene>
<dbReference type="Proteomes" id="UP000637628">
    <property type="component" value="Unassembled WGS sequence"/>
</dbReference>
<feature type="chain" id="PRO_5045435886" description="Concanavalin A-like lectin/glucanase superfamily protein" evidence="1">
    <location>
        <begin position="24"/>
        <end position="242"/>
    </location>
</feature>